<protein>
    <submittedName>
        <fullName evidence="1">Predicted protein</fullName>
    </submittedName>
</protein>
<dbReference type="AlphaFoldDB" id="D7KHM9"/>
<name>D7KHM9_ARALL</name>
<proteinExistence type="predicted"/>
<accession>D7KHM9</accession>
<evidence type="ECO:0000313" key="1">
    <source>
        <dbReference type="EMBL" id="EFH67262.1"/>
    </source>
</evidence>
<dbReference type="HOGENOM" id="CLU_2486383_0_0_1"/>
<evidence type="ECO:0000313" key="2">
    <source>
        <dbReference type="Proteomes" id="UP000008694"/>
    </source>
</evidence>
<keyword evidence="2" id="KW-1185">Reference proteome</keyword>
<sequence>MCRWKKEESLDFQATAAATHSNLMAIVFNSGYDSFVRLRLCPSLIFFVAVAHSAIHKRTGPKLKAIGWNIYNIVLWHDFVVISYTKR</sequence>
<organism evidence="2">
    <name type="scientific">Arabidopsis lyrata subsp. lyrata</name>
    <name type="common">Lyre-leaved rock-cress</name>
    <dbReference type="NCBI Taxonomy" id="81972"/>
    <lineage>
        <taxon>Eukaryota</taxon>
        <taxon>Viridiplantae</taxon>
        <taxon>Streptophyta</taxon>
        <taxon>Embryophyta</taxon>
        <taxon>Tracheophyta</taxon>
        <taxon>Spermatophyta</taxon>
        <taxon>Magnoliopsida</taxon>
        <taxon>eudicotyledons</taxon>
        <taxon>Gunneridae</taxon>
        <taxon>Pentapetalae</taxon>
        <taxon>rosids</taxon>
        <taxon>malvids</taxon>
        <taxon>Brassicales</taxon>
        <taxon>Brassicaceae</taxon>
        <taxon>Camelineae</taxon>
        <taxon>Arabidopsis</taxon>
    </lineage>
</organism>
<reference evidence="2" key="1">
    <citation type="journal article" date="2011" name="Nat. Genet.">
        <title>The Arabidopsis lyrata genome sequence and the basis of rapid genome size change.</title>
        <authorList>
            <person name="Hu T.T."/>
            <person name="Pattyn P."/>
            <person name="Bakker E.G."/>
            <person name="Cao J."/>
            <person name="Cheng J.-F."/>
            <person name="Clark R.M."/>
            <person name="Fahlgren N."/>
            <person name="Fawcett J.A."/>
            <person name="Grimwood J."/>
            <person name="Gundlach H."/>
            <person name="Haberer G."/>
            <person name="Hollister J.D."/>
            <person name="Ossowski S."/>
            <person name="Ottilar R.P."/>
            <person name="Salamov A.A."/>
            <person name="Schneeberger K."/>
            <person name="Spannagl M."/>
            <person name="Wang X."/>
            <person name="Yang L."/>
            <person name="Nasrallah M.E."/>
            <person name="Bergelson J."/>
            <person name="Carrington J.C."/>
            <person name="Gaut B.S."/>
            <person name="Schmutz J."/>
            <person name="Mayer K.F.X."/>
            <person name="Van de Peer Y."/>
            <person name="Grigoriev I.V."/>
            <person name="Nordborg M."/>
            <person name="Weigel D."/>
            <person name="Guo Y.-L."/>
        </authorList>
    </citation>
    <scope>NUCLEOTIDE SEQUENCE [LARGE SCALE GENOMIC DNA]</scope>
    <source>
        <strain evidence="2">cv. MN47</strain>
    </source>
</reference>
<dbReference type="Gramene" id="scaffold_103641.1">
    <property type="protein sequence ID" value="scaffold_103641.1"/>
    <property type="gene ID" value="scaffold_103641.1"/>
</dbReference>
<dbReference type="EMBL" id="GL348713">
    <property type="protein sequence ID" value="EFH67262.1"/>
    <property type="molecule type" value="Genomic_DNA"/>
</dbReference>
<dbReference type="Proteomes" id="UP000008694">
    <property type="component" value="Unassembled WGS sequence"/>
</dbReference>
<gene>
    <name evidence="1" type="ORF">ARALYDRAFT_890847</name>
</gene>